<reference evidence="1" key="1">
    <citation type="submission" date="2024-11" db="EMBL/GenBank/DDBJ databases">
        <title>Description of Massilia orientalis sp. nov., isolated from rhizosphere soil of Ageratina adenophora.</title>
        <authorList>
            <person name="Wang Y."/>
        </authorList>
    </citation>
    <scope>NUCLEOTIDE SEQUENCE</scope>
    <source>
        <strain evidence="1">YIM B02787</strain>
    </source>
</reference>
<protein>
    <submittedName>
        <fullName evidence="1">PaaI family thioesterase</fullName>
        <ecNumber evidence="1">3.1.2.-</ecNumber>
    </submittedName>
</protein>
<keyword evidence="2" id="KW-1185">Reference proteome</keyword>
<dbReference type="Proteomes" id="UP001168096">
    <property type="component" value="Unassembled WGS sequence"/>
</dbReference>
<gene>
    <name evidence="1" type="ORF">QPK29_030405</name>
</gene>
<name>A0ACC7MLJ1_9BURK</name>
<dbReference type="EMBL" id="JASNRB020000032">
    <property type="protein sequence ID" value="MFJ1472053.1"/>
    <property type="molecule type" value="Genomic_DNA"/>
</dbReference>
<proteinExistence type="predicted"/>
<comment type="caution">
    <text evidence="1">The sequence shown here is derived from an EMBL/GenBank/DDBJ whole genome shotgun (WGS) entry which is preliminary data.</text>
</comment>
<evidence type="ECO:0000313" key="1">
    <source>
        <dbReference type="EMBL" id="MFJ1472053.1"/>
    </source>
</evidence>
<accession>A0ACC7MLJ1</accession>
<organism evidence="1 2">
    <name type="scientific">Massilia orientalis</name>
    <dbReference type="NCBI Taxonomy" id="3050128"/>
    <lineage>
        <taxon>Bacteria</taxon>
        <taxon>Pseudomonadati</taxon>
        <taxon>Pseudomonadota</taxon>
        <taxon>Betaproteobacteria</taxon>
        <taxon>Burkholderiales</taxon>
        <taxon>Oxalobacteraceae</taxon>
        <taxon>Telluria group</taxon>
        <taxon>Massilia</taxon>
    </lineage>
</organism>
<dbReference type="EC" id="3.1.2.-" evidence="1"/>
<keyword evidence="1" id="KW-0378">Hydrolase</keyword>
<evidence type="ECO:0000313" key="2">
    <source>
        <dbReference type="Proteomes" id="UP001168096"/>
    </source>
</evidence>
<sequence length="140" mass="15156">MNGAAYGPGTPMFEPGNPFLDLLGARRTGWRDGFAQFEVDIVPALLNRQGVLHGGVIATLLDAACGYAGLYTPDQAQPLHGLTLSLTCSFLDRGKGERIAARGWIERRGGGIYFSRGELWVDERILVATAQGTFKYTRPA</sequence>